<reference evidence="1 2" key="1">
    <citation type="submission" date="2023-12" db="EMBL/GenBank/DDBJ databases">
        <title>Gut-associated functions are favored during microbiome assembly across C. elegans life.</title>
        <authorList>
            <person name="Zimmermann J."/>
        </authorList>
    </citation>
    <scope>NUCLEOTIDE SEQUENCE [LARGE SCALE GENOMIC DNA]</scope>
    <source>
        <strain evidence="1 2">MYb71</strain>
    </source>
</reference>
<keyword evidence="2" id="KW-1185">Reference proteome</keyword>
<accession>A0ABU8PIL0</accession>
<comment type="caution">
    <text evidence="1">The sequence shown here is derived from an EMBL/GenBank/DDBJ whole genome shotgun (WGS) entry which is preliminary data.</text>
</comment>
<evidence type="ECO:0000313" key="1">
    <source>
        <dbReference type="EMBL" id="MEJ5022092.1"/>
    </source>
</evidence>
<gene>
    <name evidence="1" type="ORF">WH297_20465</name>
</gene>
<name>A0ABU8PIL0_9HYPH</name>
<dbReference type="RefSeq" id="WP_105544460.1">
    <property type="nucleotide sequence ID" value="NZ_JBBGZH010000002.1"/>
</dbReference>
<sequence length="94" mass="10256">MTDDDSGFSLASRSLGVESMDEVNIWQQNMSGDYVVSAILLAICQEGPLILQKHAIILTNITATPRHSSRVLLGTGARNIEARGRPTADFNRKN</sequence>
<protein>
    <submittedName>
        <fullName evidence="1">Uncharacterized protein</fullName>
    </submittedName>
</protein>
<organism evidence="1 2">
    <name type="scientific">Ochrobactrum vermis</name>
    <dbReference type="NCBI Taxonomy" id="1827297"/>
    <lineage>
        <taxon>Bacteria</taxon>
        <taxon>Pseudomonadati</taxon>
        <taxon>Pseudomonadota</taxon>
        <taxon>Alphaproteobacteria</taxon>
        <taxon>Hyphomicrobiales</taxon>
        <taxon>Brucellaceae</taxon>
        <taxon>Brucella/Ochrobactrum group</taxon>
        <taxon>Ochrobactrum</taxon>
    </lineage>
</organism>
<proteinExistence type="predicted"/>
<dbReference type="Proteomes" id="UP001375812">
    <property type="component" value="Unassembled WGS sequence"/>
</dbReference>
<evidence type="ECO:0000313" key="2">
    <source>
        <dbReference type="Proteomes" id="UP001375812"/>
    </source>
</evidence>
<dbReference type="EMBL" id="JBBGZH010000002">
    <property type="protein sequence ID" value="MEJ5022092.1"/>
    <property type="molecule type" value="Genomic_DNA"/>
</dbReference>